<dbReference type="SUPFAM" id="SSF51283">
    <property type="entry name" value="dUTPase-like"/>
    <property type="match status" value="1"/>
</dbReference>
<reference evidence="3 4" key="1">
    <citation type="journal article" date="2020" name="ISME J.">
        <title>Comparative genomics reveals insights into cyanobacterial evolution and habitat adaptation.</title>
        <authorList>
            <person name="Chen M.Y."/>
            <person name="Teng W.K."/>
            <person name="Zhao L."/>
            <person name="Hu C.X."/>
            <person name="Zhou Y.K."/>
            <person name="Han B.P."/>
            <person name="Song L.R."/>
            <person name="Shu W.S."/>
        </authorList>
    </citation>
    <scope>NUCLEOTIDE SEQUENCE [LARGE SCALE GENOMIC DNA]</scope>
    <source>
        <strain evidence="3 4">FACHB-838</strain>
    </source>
</reference>
<organism evidence="3 4">
    <name type="scientific">Nostoc flagelliforme FACHB-838</name>
    <dbReference type="NCBI Taxonomy" id="2692904"/>
    <lineage>
        <taxon>Bacteria</taxon>
        <taxon>Bacillati</taxon>
        <taxon>Cyanobacteriota</taxon>
        <taxon>Cyanophyceae</taxon>
        <taxon>Nostocales</taxon>
        <taxon>Nostocaceae</taxon>
        <taxon>Nostoc</taxon>
    </lineage>
</organism>
<dbReference type="Pfam" id="PF22769">
    <property type="entry name" value="DCD"/>
    <property type="match status" value="1"/>
</dbReference>
<evidence type="ECO:0008006" key="5">
    <source>
        <dbReference type="Google" id="ProtNLM"/>
    </source>
</evidence>
<keyword evidence="1" id="KW-0378">Hydrolase</keyword>
<name>A0ABR8DSB4_9NOSO</name>
<evidence type="ECO:0000256" key="2">
    <source>
        <dbReference type="ARBA" id="ARBA00023080"/>
    </source>
</evidence>
<evidence type="ECO:0000313" key="4">
    <source>
        <dbReference type="Proteomes" id="UP000623440"/>
    </source>
</evidence>
<accession>A0ABR8DSB4</accession>
<dbReference type="EMBL" id="JACJSI010000056">
    <property type="protein sequence ID" value="MBD2532344.1"/>
    <property type="molecule type" value="Genomic_DNA"/>
</dbReference>
<protein>
    <recommendedName>
        <fullName evidence="5">dUTP diphosphatase</fullName>
    </recommendedName>
</protein>
<evidence type="ECO:0000256" key="1">
    <source>
        <dbReference type="ARBA" id="ARBA00022801"/>
    </source>
</evidence>
<keyword evidence="4" id="KW-1185">Reference proteome</keyword>
<comment type="caution">
    <text evidence="3">The sequence shown here is derived from an EMBL/GenBank/DDBJ whole genome shotgun (WGS) entry which is preliminary data.</text>
</comment>
<gene>
    <name evidence="3" type="ORF">H6G97_23305</name>
</gene>
<sequence length="141" mass="15820">MSTLSDQDIKRELGRDILIYPFNESNLKGASYNLTASKLAWKIQDGESAYDSSVERIIIPKNSTVLIQTNEAIWVSKRITGTYHSKVGWVSQGIGHIGTTLDPDYIGNSLIAVHNHSDKSVHLKPETDTFVSLMFYYVKTK</sequence>
<evidence type="ECO:0000313" key="3">
    <source>
        <dbReference type="EMBL" id="MBD2532344.1"/>
    </source>
</evidence>
<dbReference type="InterPro" id="IPR036157">
    <property type="entry name" value="dUTPase-like_sf"/>
</dbReference>
<dbReference type="Proteomes" id="UP000623440">
    <property type="component" value="Unassembled WGS sequence"/>
</dbReference>
<dbReference type="Gene3D" id="2.70.40.10">
    <property type="match status" value="1"/>
</dbReference>
<dbReference type="RefSeq" id="WP_190942980.1">
    <property type="nucleotide sequence ID" value="NZ_JACJSI010000056.1"/>
</dbReference>
<dbReference type="InterPro" id="IPR033704">
    <property type="entry name" value="dUTPase_trimeric"/>
</dbReference>
<dbReference type="InterPro" id="IPR011962">
    <property type="entry name" value="dCTP_deaminase"/>
</dbReference>
<dbReference type="CDD" id="cd07557">
    <property type="entry name" value="trimeric_dUTPase"/>
    <property type="match status" value="1"/>
</dbReference>
<keyword evidence="2" id="KW-0546">Nucleotide metabolism</keyword>
<proteinExistence type="predicted"/>